<name>A0AAV0WWQ2_9HEMI</name>
<organism evidence="1 2">
    <name type="scientific">Macrosiphum euphorbiae</name>
    <name type="common">potato aphid</name>
    <dbReference type="NCBI Taxonomy" id="13131"/>
    <lineage>
        <taxon>Eukaryota</taxon>
        <taxon>Metazoa</taxon>
        <taxon>Ecdysozoa</taxon>
        <taxon>Arthropoda</taxon>
        <taxon>Hexapoda</taxon>
        <taxon>Insecta</taxon>
        <taxon>Pterygota</taxon>
        <taxon>Neoptera</taxon>
        <taxon>Paraneoptera</taxon>
        <taxon>Hemiptera</taxon>
        <taxon>Sternorrhyncha</taxon>
        <taxon>Aphidomorpha</taxon>
        <taxon>Aphidoidea</taxon>
        <taxon>Aphididae</taxon>
        <taxon>Macrosiphini</taxon>
        <taxon>Macrosiphum</taxon>
    </lineage>
</organism>
<gene>
    <name evidence="1" type="ORF">MEUPH1_LOCUS15324</name>
</gene>
<dbReference type="AlphaFoldDB" id="A0AAV0WWQ2"/>
<dbReference type="EMBL" id="CARXXK010000002">
    <property type="protein sequence ID" value="CAI6359972.1"/>
    <property type="molecule type" value="Genomic_DNA"/>
</dbReference>
<reference evidence="1 2" key="1">
    <citation type="submission" date="2023-01" db="EMBL/GenBank/DDBJ databases">
        <authorList>
            <person name="Whitehead M."/>
        </authorList>
    </citation>
    <scope>NUCLEOTIDE SEQUENCE [LARGE SCALE GENOMIC DNA]</scope>
</reference>
<comment type="caution">
    <text evidence="1">The sequence shown here is derived from an EMBL/GenBank/DDBJ whole genome shotgun (WGS) entry which is preliminary data.</text>
</comment>
<evidence type="ECO:0000313" key="2">
    <source>
        <dbReference type="Proteomes" id="UP001160148"/>
    </source>
</evidence>
<sequence>MKNGLAADVDGPAKEPEDKTAAALITAILLEHFGDGLPVHADVVMDTVQYRLARDETMAARARRDGCYCVWADHRASRAYRRCLARLVRSGRIRVVYDCGCGCGACLEDGGGNGCSGGGTQRPTKSAAIL</sequence>
<accession>A0AAV0WWQ2</accession>
<dbReference type="Proteomes" id="UP001160148">
    <property type="component" value="Unassembled WGS sequence"/>
</dbReference>
<keyword evidence="2" id="KW-1185">Reference proteome</keyword>
<protein>
    <submittedName>
        <fullName evidence="1">Uncharacterized protein</fullName>
    </submittedName>
</protein>
<evidence type="ECO:0000313" key="1">
    <source>
        <dbReference type="EMBL" id="CAI6359972.1"/>
    </source>
</evidence>
<proteinExistence type="predicted"/>